<dbReference type="KEGG" id="cvr:CHLNCDRAFT_24571"/>
<dbReference type="EMBL" id="GL433847">
    <property type="protein sequence ID" value="EFN54572.1"/>
    <property type="molecule type" value="Genomic_DNA"/>
</dbReference>
<evidence type="ECO:0000313" key="5">
    <source>
        <dbReference type="Proteomes" id="UP000008141"/>
    </source>
</evidence>
<accession>E1ZI48</accession>
<reference evidence="4 5" key="1">
    <citation type="journal article" date="2010" name="Plant Cell">
        <title>The Chlorella variabilis NC64A genome reveals adaptation to photosymbiosis, coevolution with viruses, and cryptic sex.</title>
        <authorList>
            <person name="Blanc G."/>
            <person name="Duncan G."/>
            <person name="Agarkova I."/>
            <person name="Borodovsky M."/>
            <person name="Gurnon J."/>
            <person name="Kuo A."/>
            <person name="Lindquist E."/>
            <person name="Lucas S."/>
            <person name="Pangilinan J."/>
            <person name="Polle J."/>
            <person name="Salamov A."/>
            <person name="Terry A."/>
            <person name="Yamada T."/>
            <person name="Dunigan D.D."/>
            <person name="Grigoriev I.V."/>
            <person name="Claverie J.M."/>
            <person name="Van Etten J.L."/>
        </authorList>
    </citation>
    <scope>NUCLEOTIDE SEQUENCE [LARGE SCALE GENOMIC DNA]</scope>
    <source>
        <strain evidence="4 5">NC64A</strain>
    </source>
</reference>
<dbReference type="Proteomes" id="UP000008141">
    <property type="component" value="Unassembled WGS sequence"/>
</dbReference>
<evidence type="ECO:0000256" key="2">
    <source>
        <dbReference type="ARBA" id="ARBA00022801"/>
    </source>
</evidence>
<organism evidence="5">
    <name type="scientific">Chlorella variabilis</name>
    <name type="common">Green alga</name>
    <dbReference type="NCBI Taxonomy" id="554065"/>
    <lineage>
        <taxon>Eukaryota</taxon>
        <taxon>Viridiplantae</taxon>
        <taxon>Chlorophyta</taxon>
        <taxon>core chlorophytes</taxon>
        <taxon>Trebouxiophyceae</taxon>
        <taxon>Chlorellales</taxon>
        <taxon>Chlorellaceae</taxon>
        <taxon>Chlorella clade</taxon>
        <taxon>Chlorella</taxon>
    </lineage>
</organism>
<dbReference type="GeneID" id="17354088"/>
<evidence type="ECO:0000259" key="3">
    <source>
        <dbReference type="Pfam" id="PF00149"/>
    </source>
</evidence>
<dbReference type="eggNOG" id="KOG2679">
    <property type="taxonomic scope" value="Eukaryota"/>
</dbReference>
<dbReference type="Pfam" id="PF00149">
    <property type="entry name" value="Metallophos"/>
    <property type="match status" value="1"/>
</dbReference>
<dbReference type="PANTHER" id="PTHR10161">
    <property type="entry name" value="TARTRATE-RESISTANT ACID PHOSPHATASE TYPE 5"/>
    <property type="match status" value="1"/>
</dbReference>
<keyword evidence="5" id="KW-1185">Reference proteome</keyword>
<evidence type="ECO:0000313" key="4">
    <source>
        <dbReference type="EMBL" id="EFN54572.1"/>
    </source>
</evidence>
<dbReference type="InterPro" id="IPR029052">
    <property type="entry name" value="Metallo-depent_PP-like"/>
</dbReference>
<proteinExistence type="predicted"/>
<dbReference type="RefSeq" id="XP_005846674.1">
    <property type="nucleotide sequence ID" value="XM_005846612.1"/>
</dbReference>
<dbReference type="InterPro" id="IPR004843">
    <property type="entry name" value="Calcineurin-like_PHP"/>
</dbReference>
<keyword evidence="2" id="KW-0378">Hydrolase</keyword>
<gene>
    <name evidence="4" type="ORF">CHLNCDRAFT_24571</name>
</gene>
<name>E1ZI48_CHLVA</name>
<dbReference type="AlphaFoldDB" id="E1ZI48"/>
<dbReference type="STRING" id="554065.E1ZI48"/>
<dbReference type="Gene3D" id="3.60.21.10">
    <property type="match status" value="1"/>
</dbReference>
<dbReference type="InterPro" id="IPR051558">
    <property type="entry name" value="Metallophosphoesterase_PAP"/>
</dbReference>
<evidence type="ECO:0000256" key="1">
    <source>
        <dbReference type="ARBA" id="ARBA00022729"/>
    </source>
</evidence>
<sequence length="248" mass="26354">ARAAPLKPAVCPRVEPLHPMPCGAALPCLQLGDWGRLGIVEQTSTAALMASTAAKRPPEFIISTGDNFYPSSLVSAADPQFDSSFKNVYSAPSLNVPWHLALGNHDYCDGAKNCDQPGGCPNSPNWQVSVTPPPPHPALASVDIFFIDTSPFIAGYLATTWAKCPGALPHGLARLACLAVLIDAILATVDAMLGASTAPWKVVIGHHPPRSNGDHGNNRGIISTWEPVLKKHKVQAYFAGHDHDLEHL</sequence>
<dbReference type="PANTHER" id="PTHR10161:SF14">
    <property type="entry name" value="TARTRATE-RESISTANT ACID PHOSPHATASE TYPE 5"/>
    <property type="match status" value="1"/>
</dbReference>
<dbReference type="InParanoid" id="E1ZI48"/>
<keyword evidence="1" id="KW-0732">Signal</keyword>
<dbReference type="GO" id="GO:0016787">
    <property type="term" value="F:hydrolase activity"/>
    <property type="evidence" value="ECO:0007669"/>
    <property type="project" value="UniProtKB-KW"/>
</dbReference>
<dbReference type="SUPFAM" id="SSF56300">
    <property type="entry name" value="Metallo-dependent phosphatases"/>
    <property type="match status" value="1"/>
</dbReference>
<feature type="non-terminal residue" evidence="4">
    <location>
        <position position="1"/>
    </location>
</feature>
<feature type="domain" description="Calcineurin-like phosphoesterase" evidence="3">
    <location>
        <begin position="28"/>
        <end position="244"/>
    </location>
</feature>
<protein>
    <recommendedName>
        <fullName evidence="3">Calcineurin-like phosphoesterase domain-containing protein</fullName>
    </recommendedName>
</protein>
<dbReference type="OrthoDB" id="411211at2759"/>
<feature type="non-terminal residue" evidence="4">
    <location>
        <position position="248"/>
    </location>
</feature>